<dbReference type="AlphaFoldDB" id="D2RF61"/>
<organism evidence="1 2">
    <name type="scientific">Archaeoglobus profundus (strain DSM 5631 / JCM 9629 / NBRC 100127 / Av18)</name>
    <dbReference type="NCBI Taxonomy" id="572546"/>
    <lineage>
        <taxon>Archaea</taxon>
        <taxon>Methanobacteriati</taxon>
        <taxon>Methanobacteriota</taxon>
        <taxon>Archaeoglobi</taxon>
        <taxon>Archaeoglobales</taxon>
        <taxon>Archaeoglobaceae</taxon>
        <taxon>Archaeoglobus</taxon>
    </lineage>
</organism>
<dbReference type="Pfam" id="PF19023">
    <property type="entry name" value="DUF5749"/>
    <property type="match status" value="1"/>
</dbReference>
<evidence type="ECO:0000313" key="2">
    <source>
        <dbReference type="Proteomes" id="UP000001901"/>
    </source>
</evidence>
<dbReference type="KEGG" id="apo:Arcpr_1710"/>
<dbReference type="InterPro" id="IPR043961">
    <property type="entry name" value="DUF5749"/>
</dbReference>
<name>D2RF61_ARCPA</name>
<keyword evidence="2" id="KW-1185">Reference proteome</keyword>
<accession>D2RF61</accession>
<evidence type="ECO:0000313" key="1">
    <source>
        <dbReference type="EMBL" id="ADB58755.1"/>
    </source>
</evidence>
<dbReference type="OrthoDB" id="50120at2157"/>
<dbReference type="Gene3D" id="3.10.20.840">
    <property type="match status" value="1"/>
</dbReference>
<protein>
    <recommendedName>
        <fullName evidence="3">PRC-barrel domain-containing protein</fullName>
    </recommendedName>
</protein>
<reference evidence="1 2" key="1">
    <citation type="journal article" date="2010" name="Stand. Genomic Sci.">
        <title>Complete genome sequence of Archaeoglobus profundus type strain (AV18).</title>
        <authorList>
            <person name="von Jan M."/>
            <person name="Lapidus A."/>
            <person name="Del Rio T.G."/>
            <person name="Copeland A."/>
            <person name="Tice H."/>
            <person name="Cheng J.F."/>
            <person name="Lucas S."/>
            <person name="Chen F."/>
            <person name="Nolan M."/>
            <person name="Goodwin L."/>
            <person name="Han C."/>
            <person name="Pitluck S."/>
            <person name="Liolios K."/>
            <person name="Ivanova N."/>
            <person name="Mavromatis K."/>
            <person name="Ovchinnikova G."/>
            <person name="Chertkov O."/>
            <person name="Pati A."/>
            <person name="Chen A."/>
            <person name="Palaniappan K."/>
            <person name="Land M."/>
            <person name="Hauser L."/>
            <person name="Chang Y.J."/>
            <person name="Jeffries C.D."/>
            <person name="Saunders E."/>
            <person name="Brettin T."/>
            <person name="Detter J.C."/>
            <person name="Chain P."/>
            <person name="Eichinger K."/>
            <person name="Huber H."/>
            <person name="Spring S."/>
            <person name="Rohde M."/>
            <person name="Goker M."/>
            <person name="Wirth R."/>
            <person name="Woyke T."/>
            <person name="Bristow J."/>
            <person name="Eisen J.A."/>
            <person name="Markowitz V."/>
            <person name="Hugenholtz P."/>
            <person name="Kyrpides N.C."/>
            <person name="Klenk H.P."/>
        </authorList>
    </citation>
    <scope>NUCLEOTIDE SEQUENCE [LARGE SCALE GENOMIC DNA]</scope>
    <source>
        <strain evidence="2">DSM 5631 / JCM 9629 / NBRC 100127 / Av18</strain>
    </source>
</reference>
<dbReference type="EMBL" id="CP001857">
    <property type="protein sequence ID" value="ADB58755.1"/>
    <property type="molecule type" value="Genomic_DNA"/>
</dbReference>
<dbReference type="eggNOG" id="arCOG10234">
    <property type="taxonomic scope" value="Archaea"/>
</dbReference>
<dbReference type="Proteomes" id="UP000001901">
    <property type="component" value="Chromosome"/>
</dbReference>
<dbReference type="HOGENOM" id="CLU_2504782_0_0_2"/>
<sequence>MEMICKFVVKDGKIIGESIDVFENNLIVKSGSDFIGIPLESVVEVDKERITVKDFDESLAKEVGKKWMVEKSKPVSLEELEKMGL</sequence>
<dbReference type="RefSeq" id="WP_012941090.1">
    <property type="nucleotide sequence ID" value="NC_013741.1"/>
</dbReference>
<dbReference type="GeneID" id="8740404"/>
<dbReference type="STRING" id="572546.Arcpr_1710"/>
<dbReference type="PaxDb" id="572546-Arcpr_1710"/>
<gene>
    <name evidence="1" type="ordered locus">Arcpr_1710</name>
</gene>
<evidence type="ECO:0008006" key="3">
    <source>
        <dbReference type="Google" id="ProtNLM"/>
    </source>
</evidence>
<proteinExistence type="predicted"/>